<dbReference type="InterPro" id="IPR057514">
    <property type="entry name" value="NTF2_SigF"/>
</dbReference>
<keyword evidence="6" id="KW-1185">Reference proteome</keyword>
<sequence>MIKKTYDKQNHILCLIIRQRFTVWFLPFYSANVRLVTEVHLAQQTPSNVGAASGPLHEQGAQQGQKEGEKDSGARDTAVARPRYMIAKQEDHYQVNEYLRFVVPVLGPLVWTAWQLISSLICVLLTMPLFVLDRASKGKHVLPGA</sequence>
<protein>
    <recommendedName>
        <fullName evidence="3">SigF-like NTF2-like domain-containing protein</fullName>
    </recommendedName>
</protein>
<feature type="transmembrane region" description="Helical" evidence="2">
    <location>
        <begin position="109"/>
        <end position="132"/>
    </location>
</feature>
<keyword evidence="2" id="KW-0472">Membrane</keyword>
<dbReference type="EnsemblFungi" id="EJT72330">
    <property type="protein sequence ID" value="EJT72330"/>
    <property type="gene ID" value="GGTG_09196"/>
</dbReference>
<evidence type="ECO:0000313" key="6">
    <source>
        <dbReference type="Proteomes" id="UP000006039"/>
    </source>
</evidence>
<dbReference type="PANTHER" id="PTHR35393">
    <property type="entry name" value="CHROMOSOME 1, WHOLE GENOME SHOTGUN SEQUENCE"/>
    <property type="match status" value="1"/>
</dbReference>
<reference evidence="6" key="1">
    <citation type="submission" date="2010-07" db="EMBL/GenBank/DDBJ databases">
        <title>The genome sequence of Gaeumannomyces graminis var. tritici strain R3-111a-1.</title>
        <authorList>
            <consortium name="The Broad Institute Genome Sequencing Platform"/>
            <person name="Ma L.-J."/>
            <person name="Dead R."/>
            <person name="Young S."/>
            <person name="Zeng Q."/>
            <person name="Koehrsen M."/>
            <person name="Alvarado L."/>
            <person name="Berlin A."/>
            <person name="Chapman S.B."/>
            <person name="Chen Z."/>
            <person name="Freedman E."/>
            <person name="Gellesch M."/>
            <person name="Goldberg J."/>
            <person name="Griggs A."/>
            <person name="Gujja S."/>
            <person name="Heilman E.R."/>
            <person name="Heiman D."/>
            <person name="Hepburn T."/>
            <person name="Howarth C."/>
            <person name="Jen D."/>
            <person name="Larson L."/>
            <person name="Mehta T."/>
            <person name="Neiman D."/>
            <person name="Pearson M."/>
            <person name="Roberts A."/>
            <person name="Saif S."/>
            <person name="Shea T."/>
            <person name="Shenoy N."/>
            <person name="Sisk P."/>
            <person name="Stolte C."/>
            <person name="Sykes S."/>
            <person name="Walk T."/>
            <person name="White J."/>
            <person name="Yandava C."/>
            <person name="Haas B."/>
            <person name="Nusbaum C."/>
            <person name="Birren B."/>
        </authorList>
    </citation>
    <scope>NUCLEOTIDE SEQUENCE [LARGE SCALE GENOMIC DNA]</scope>
    <source>
        <strain evidence="6">R3-111a-1</strain>
    </source>
</reference>
<proteinExistence type="predicted"/>
<organism evidence="4">
    <name type="scientific">Gaeumannomyces tritici (strain R3-111a-1)</name>
    <name type="common">Wheat and barley take-all root rot fungus</name>
    <name type="synonym">Gaeumannomyces graminis var. tritici</name>
    <dbReference type="NCBI Taxonomy" id="644352"/>
    <lineage>
        <taxon>Eukaryota</taxon>
        <taxon>Fungi</taxon>
        <taxon>Dikarya</taxon>
        <taxon>Ascomycota</taxon>
        <taxon>Pezizomycotina</taxon>
        <taxon>Sordariomycetes</taxon>
        <taxon>Sordariomycetidae</taxon>
        <taxon>Magnaporthales</taxon>
        <taxon>Magnaporthaceae</taxon>
        <taxon>Gaeumannomyces</taxon>
    </lineage>
</organism>
<feature type="region of interest" description="Disordered" evidence="1">
    <location>
        <begin position="48"/>
        <end position="76"/>
    </location>
</feature>
<dbReference type="Proteomes" id="UP000006039">
    <property type="component" value="Unassembled WGS sequence"/>
</dbReference>
<dbReference type="eggNOG" id="ENOG502RUEG">
    <property type="taxonomic scope" value="Eukaryota"/>
</dbReference>
<dbReference type="EMBL" id="GL385399">
    <property type="protein sequence ID" value="EJT72330.1"/>
    <property type="molecule type" value="Genomic_DNA"/>
</dbReference>
<reference evidence="5" key="5">
    <citation type="submission" date="2018-04" db="UniProtKB">
        <authorList>
            <consortium name="EnsemblFungi"/>
        </authorList>
    </citation>
    <scope>IDENTIFICATION</scope>
    <source>
        <strain evidence="5">R3-111a-1</strain>
    </source>
</reference>
<evidence type="ECO:0000256" key="2">
    <source>
        <dbReference type="SAM" id="Phobius"/>
    </source>
</evidence>
<dbReference type="HOGENOM" id="CLU_1786975_0_0_1"/>
<evidence type="ECO:0000256" key="1">
    <source>
        <dbReference type="SAM" id="MobiDB-lite"/>
    </source>
</evidence>
<dbReference type="PANTHER" id="PTHR35393:SF1">
    <property type="entry name" value="SNOAL-LIKE DOMAIN-CONTAINING PROTEIN"/>
    <property type="match status" value="1"/>
</dbReference>
<dbReference type="STRING" id="644352.J3P6Q4"/>
<dbReference type="RefSeq" id="XP_009225304.1">
    <property type="nucleotide sequence ID" value="XM_009227040.1"/>
</dbReference>
<dbReference type="VEuPathDB" id="FungiDB:GGTG_09196"/>
<keyword evidence="2" id="KW-0812">Transmembrane</keyword>
<reference evidence="4" key="3">
    <citation type="submission" date="2010-09" db="EMBL/GenBank/DDBJ databases">
        <title>Annotation of Gaeumannomyces graminis var. tritici R3-111a-1.</title>
        <authorList>
            <consortium name="The Broad Institute Genome Sequencing Platform"/>
            <person name="Ma L.-J."/>
            <person name="Dead R."/>
            <person name="Young S.K."/>
            <person name="Zeng Q."/>
            <person name="Gargeya S."/>
            <person name="Fitzgerald M."/>
            <person name="Haas B."/>
            <person name="Abouelleil A."/>
            <person name="Alvarado L."/>
            <person name="Arachchi H.M."/>
            <person name="Berlin A."/>
            <person name="Brown A."/>
            <person name="Chapman S.B."/>
            <person name="Chen Z."/>
            <person name="Dunbar C."/>
            <person name="Freedman E."/>
            <person name="Gearin G."/>
            <person name="Gellesch M."/>
            <person name="Goldberg J."/>
            <person name="Griggs A."/>
            <person name="Gujja S."/>
            <person name="Heiman D."/>
            <person name="Howarth C."/>
            <person name="Larson L."/>
            <person name="Lui A."/>
            <person name="MacDonald P.J.P."/>
            <person name="Mehta T."/>
            <person name="Montmayeur A."/>
            <person name="Murphy C."/>
            <person name="Neiman D."/>
            <person name="Pearson M."/>
            <person name="Priest M."/>
            <person name="Roberts A."/>
            <person name="Saif S."/>
            <person name="Shea T."/>
            <person name="Shenoy N."/>
            <person name="Sisk P."/>
            <person name="Stolte C."/>
            <person name="Sykes S."/>
            <person name="Yandava C."/>
            <person name="Wortman J."/>
            <person name="Nusbaum C."/>
            <person name="Birren B."/>
        </authorList>
    </citation>
    <scope>NUCLEOTIDE SEQUENCE</scope>
    <source>
        <strain evidence="4">R3-111a-1</strain>
    </source>
</reference>
<dbReference type="OrthoDB" id="2344312at2759"/>
<keyword evidence="2" id="KW-1133">Transmembrane helix</keyword>
<accession>J3P6Q4</accession>
<feature type="domain" description="SigF-like NTF2-like" evidence="3">
    <location>
        <begin position="83"/>
        <end position="125"/>
    </location>
</feature>
<reference evidence="4" key="2">
    <citation type="submission" date="2010-07" db="EMBL/GenBank/DDBJ databases">
        <authorList>
            <consortium name="The Broad Institute Genome Sequencing Platform"/>
            <consortium name="Broad Institute Genome Sequencing Center for Infectious Disease"/>
            <person name="Ma L.-J."/>
            <person name="Dead R."/>
            <person name="Young S."/>
            <person name="Zeng Q."/>
            <person name="Koehrsen M."/>
            <person name="Alvarado L."/>
            <person name="Berlin A."/>
            <person name="Chapman S.B."/>
            <person name="Chen Z."/>
            <person name="Freedman E."/>
            <person name="Gellesch M."/>
            <person name="Goldberg J."/>
            <person name="Griggs A."/>
            <person name="Gujja S."/>
            <person name="Heilman E.R."/>
            <person name="Heiman D."/>
            <person name="Hepburn T."/>
            <person name="Howarth C."/>
            <person name="Jen D."/>
            <person name="Larson L."/>
            <person name="Mehta T."/>
            <person name="Neiman D."/>
            <person name="Pearson M."/>
            <person name="Roberts A."/>
            <person name="Saif S."/>
            <person name="Shea T."/>
            <person name="Shenoy N."/>
            <person name="Sisk P."/>
            <person name="Stolte C."/>
            <person name="Sykes S."/>
            <person name="Walk T."/>
            <person name="White J."/>
            <person name="Yandava C."/>
            <person name="Haas B."/>
            <person name="Nusbaum C."/>
            <person name="Birren B."/>
        </authorList>
    </citation>
    <scope>NUCLEOTIDE SEQUENCE</scope>
    <source>
        <strain evidence="4">R3-111a-1</strain>
    </source>
</reference>
<dbReference type="GeneID" id="20349654"/>
<dbReference type="Pfam" id="PF24840">
    <property type="entry name" value="NTF2_SigF"/>
    <property type="match status" value="1"/>
</dbReference>
<name>J3P6Q4_GAET3</name>
<gene>
    <name evidence="5" type="primary">20349654</name>
    <name evidence="4" type="ORF">GGTG_09196</name>
</gene>
<evidence type="ECO:0000313" key="5">
    <source>
        <dbReference type="EnsemblFungi" id="EJT72330"/>
    </source>
</evidence>
<evidence type="ECO:0000313" key="4">
    <source>
        <dbReference type="EMBL" id="EJT72330.1"/>
    </source>
</evidence>
<reference evidence="5" key="4">
    <citation type="journal article" date="2015" name="G3 (Bethesda)">
        <title>Genome sequences of three phytopathogenic species of the Magnaporthaceae family of fungi.</title>
        <authorList>
            <person name="Okagaki L.H."/>
            <person name="Nunes C.C."/>
            <person name="Sailsbery J."/>
            <person name="Clay B."/>
            <person name="Brown D."/>
            <person name="John T."/>
            <person name="Oh Y."/>
            <person name="Young N."/>
            <person name="Fitzgerald M."/>
            <person name="Haas B.J."/>
            <person name="Zeng Q."/>
            <person name="Young S."/>
            <person name="Adiconis X."/>
            <person name="Fan L."/>
            <person name="Levin J.Z."/>
            <person name="Mitchell T.K."/>
            <person name="Okubara P.A."/>
            <person name="Farman M.L."/>
            <person name="Kohn L.M."/>
            <person name="Birren B."/>
            <person name="Ma L.-J."/>
            <person name="Dean R.A."/>
        </authorList>
    </citation>
    <scope>NUCLEOTIDE SEQUENCE</scope>
    <source>
        <strain evidence="5">R3-111a-1</strain>
    </source>
</reference>
<evidence type="ECO:0000259" key="3">
    <source>
        <dbReference type="Pfam" id="PF24840"/>
    </source>
</evidence>
<dbReference type="AlphaFoldDB" id="J3P6Q4"/>